<proteinExistence type="predicted"/>
<dbReference type="STRING" id="1423740.FC36_GL002081"/>
<dbReference type="EMBL" id="AZFH01000048">
    <property type="protein sequence ID" value="KRL80888.1"/>
    <property type="molecule type" value="Genomic_DNA"/>
</dbReference>
<dbReference type="PATRIC" id="fig|1423740.3.peg.2256"/>
<dbReference type="Proteomes" id="UP000051048">
    <property type="component" value="Unassembled WGS sequence"/>
</dbReference>
<evidence type="ECO:0000313" key="1">
    <source>
        <dbReference type="EMBL" id="KRL80888.1"/>
    </source>
</evidence>
<gene>
    <name evidence="1" type="ORF">FC36_GL002081</name>
</gene>
<dbReference type="AlphaFoldDB" id="A0A0R1TR89"/>
<reference evidence="1 2" key="1">
    <citation type="journal article" date="2015" name="Genome Announc.">
        <title>Expanding the biotechnology potential of lactobacilli through comparative genomics of 213 strains and associated genera.</title>
        <authorList>
            <person name="Sun Z."/>
            <person name="Harris H.M."/>
            <person name="McCann A."/>
            <person name="Guo C."/>
            <person name="Argimon S."/>
            <person name="Zhang W."/>
            <person name="Yang X."/>
            <person name="Jeffery I.B."/>
            <person name="Cooney J.C."/>
            <person name="Kagawa T.F."/>
            <person name="Liu W."/>
            <person name="Song Y."/>
            <person name="Salvetti E."/>
            <person name="Wrobel A."/>
            <person name="Rasinkangas P."/>
            <person name="Parkhill J."/>
            <person name="Rea M.C."/>
            <person name="O'Sullivan O."/>
            <person name="Ritari J."/>
            <person name="Douillard F.P."/>
            <person name="Paul Ross R."/>
            <person name="Yang R."/>
            <person name="Briner A.E."/>
            <person name="Felis G.E."/>
            <person name="de Vos W.M."/>
            <person name="Barrangou R."/>
            <person name="Klaenhammer T.R."/>
            <person name="Caufield P.W."/>
            <person name="Cui Y."/>
            <person name="Zhang H."/>
            <person name="O'Toole P.W."/>
        </authorList>
    </citation>
    <scope>NUCLEOTIDE SEQUENCE [LARGE SCALE GENOMIC DNA]</scope>
    <source>
        <strain evidence="1 2">DSM 15833</strain>
    </source>
</reference>
<evidence type="ECO:0000313" key="2">
    <source>
        <dbReference type="Proteomes" id="UP000051048"/>
    </source>
</evidence>
<organism evidence="1 2">
    <name type="scientific">Ligilactobacillus equi DSM 15833 = JCM 10991</name>
    <dbReference type="NCBI Taxonomy" id="1423740"/>
    <lineage>
        <taxon>Bacteria</taxon>
        <taxon>Bacillati</taxon>
        <taxon>Bacillota</taxon>
        <taxon>Bacilli</taxon>
        <taxon>Lactobacillales</taxon>
        <taxon>Lactobacillaceae</taxon>
        <taxon>Ligilactobacillus</taxon>
    </lineage>
</organism>
<protein>
    <submittedName>
        <fullName evidence="1">Uncharacterized protein</fullName>
    </submittedName>
</protein>
<name>A0A0R1TR89_9LACO</name>
<sequence length="296" mass="34041">MNITVNLLEQNLDLTLSAWLDKLILAGWIKEENREALLELVMVITAEAMYDFTGESSGPRINFNFMEDANKINIHQEVDFVRSLNSIGFQNKDTLPKNLADYRVPDDPKRPFEDRPEIQEAYDHVLSGDFSERDAQLVAENPPSPKIYIRLDRGEIRPFILDRKPPFNSSGVYRQLKIRKYLSEQLESCIMSKIALESDMLVKKSKTKGAYRLLNDIMISSTLTGKYDDDKSDKYFEIKLSTEGEVSSNFFDEIGALLVPLGVEVISEEKGQEKVFYEISLPKERFKLPDTLQRKL</sequence>
<accession>A0A0R1TR89</accession>
<comment type="caution">
    <text evidence="1">The sequence shown here is derived from an EMBL/GenBank/DDBJ whole genome shotgun (WGS) entry which is preliminary data.</text>
</comment>